<accession>A0A7U2NQD7</accession>
<proteinExistence type="predicted"/>
<dbReference type="AlphaFoldDB" id="A0A7U2NQD7"/>
<dbReference type="InterPro" id="IPR010730">
    <property type="entry name" value="HET"/>
</dbReference>
<evidence type="ECO:0000259" key="2">
    <source>
        <dbReference type="Pfam" id="PF26640"/>
    </source>
</evidence>
<dbReference type="Pfam" id="PF26640">
    <property type="entry name" value="DUF8212"/>
    <property type="match status" value="1"/>
</dbReference>
<organism evidence="3 4">
    <name type="scientific">Phaeosphaeria nodorum (strain SN15 / ATCC MYA-4574 / FGSC 10173)</name>
    <name type="common">Glume blotch fungus</name>
    <name type="synonym">Parastagonospora nodorum</name>
    <dbReference type="NCBI Taxonomy" id="321614"/>
    <lineage>
        <taxon>Eukaryota</taxon>
        <taxon>Fungi</taxon>
        <taxon>Dikarya</taxon>
        <taxon>Ascomycota</taxon>
        <taxon>Pezizomycotina</taxon>
        <taxon>Dothideomycetes</taxon>
        <taxon>Pleosporomycetidae</taxon>
        <taxon>Pleosporales</taxon>
        <taxon>Pleosporineae</taxon>
        <taxon>Phaeosphaeriaceae</taxon>
        <taxon>Parastagonospora</taxon>
    </lineage>
</organism>
<feature type="domain" description="Heterokaryon incompatibility" evidence="1">
    <location>
        <begin position="22"/>
        <end position="108"/>
    </location>
</feature>
<dbReference type="InterPro" id="IPR058525">
    <property type="entry name" value="DUF8212"/>
</dbReference>
<dbReference type="OrthoDB" id="674604at2759"/>
<dbReference type="Pfam" id="PF06985">
    <property type="entry name" value="HET"/>
    <property type="match status" value="1"/>
</dbReference>
<protein>
    <recommendedName>
        <fullName evidence="5">Heterokaryon incompatibility domain-containing protein</fullName>
    </recommendedName>
</protein>
<dbReference type="PANTHER" id="PTHR10622:SF12">
    <property type="entry name" value="HET DOMAIN-CONTAINING PROTEIN"/>
    <property type="match status" value="1"/>
</dbReference>
<dbReference type="VEuPathDB" id="FungiDB:JI435_308730"/>
<dbReference type="Proteomes" id="UP000663193">
    <property type="component" value="Chromosome 21"/>
</dbReference>
<evidence type="ECO:0000313" key="4">
    <source>
        <dbReference type="Proteomes" id="UP000663193"/>
    </source>
</evidence>
<dbReference type="EMBL" id="CP069043">
    <property type="protein sequence ID" value="QRD06584.1"/>
    <property type="molecule type" value="Genomic_DNA"/>
</dbReference>
<evidence type="ECO:0000259" key="1">
    <source>
        <dbReference type="Pfam" id="PF06985"/>
    </source>
</evidence>
<dbReference type="PANTHER" id="PTHR10622">
    <property type="entry name" value="HET DOMAIN-CONTAINING PROTEIN"/>
    <property type="match status" value="1"/>
</dbReference>
<name>A0A7U2NQD7_PHANO</name>
<sequence>MRLINTKTGALEEFLGEDIPEYAILSHTWGEGEVTYQDYQKGLHKTRKGYRKIQKTCDIAAEAKIGYTWVDTCCIDKKSSAELSEAINSMYRWYAQSKICYAFLSDLSGDADITTDLKSCRWFTRGWTLQELIAPETVLFFDARWNKRGYKTSIAAELSTITKIDAALLRNQSSPSDFCIAQRLSWAAKRKTSRLEDAAYCLLGLFDLNMPLLYGEGEKAFRRLQLEIIRSTPDLSIFAWTLPIDTVNSSEDPVLCGILAKSPACFEGCYKYSCSEQAGYSESSVTNLGIKIRAHIFGRRLNSTGALRYVLPLNCTVDGRPIHVRLRQVGYDKYVRVDPSRLFQYDEGALQTTRPAEHHLLLTVGKKEMSSESKFLPFKRRHVIKVAAQPTALPWSPWPADRYDMEDQLFFITGDSAQDFSMIDITFLIQSPLITTSEHKWVRCKFIAVGWSAGSLSNAQFGVVEEDKYAAKIRALQPQITDWSRNSELLAYYLNRYKVPKAKAVRFPLSHLGYVAHVTFAAIPDDSPSICQSNMWTISFSCVLWPMNNEPYPDEEQWNTTGAQ</sequence>
<evidence type="ECO:0008006" key="5">
    <source>
        <dbReference type="Google" id="ProtNLM"/>
    </source>
</evidence>
<reference evidence="4" key="1">
    <citation type="journal article" date="2021" name="BMC Genomics">
        <title>Chromosome-level genome assembly and manually-curated proteome of model necrotroph Parastagonospora nodorum Sn15 reveals a genome-wide trove of candidate effector homologs, and redundancy of virulence-related functions within an accessory chromosome.</title>
        <authorList>
            <person name="Bertazzoni S."/>
            <person name="Jones D.A.B."/>
            <person name="Phan H.T."/>
            <person name="Tan K.-C."/>
            <person name="Hane J.K."/>
        </authorList>
    </citation>
    <scope>NUCLEOTIDE SEQUENCE [LARGE SCALE GENOMIC DNA]</scope>
    <source>
        <strain evidence="4">SN15 / ATCC MYA-4574 / FGSC 10173)</strain>
    </source>
</reference>
<keyword evidence="4" id="KW-1185">Reference proteome</keyword>
<evidence type="ECO:0000313" key="3">
    <source>
        <dbReference type="EMBL" id="QRD06584.1"/>
    </source>
</evidence>
<feature type="domain" description="DUF8212" evidence="2">
    <location>
        <begin position="219"/>
        <end position="252"/>
    </location>
</feature>
<gene>
    <name evidence="3" type="ORF">JI435_308730</name>
</gene>